<dbReference type="PANTHER" id="PTHR35936">
    <property type="entry name" value="MEMBRANE-BOUND LYTIC MUREIN TRANSGLYCOSYLASE F"/>
    <property type="match status" value="1"/>
</dbReference>
<evidence type="ECO:0000256" key="1">
    <source>
        <dbReference type="ARBA" id="ARBA00004196"/>
    </source>
</evidence>
<gene>
    <name evidence="7" type="ORF">OHAE_4211</name>
</gene>
<evidence type="ECO:0000313" key="7">
    <source>
        <dbReference type="EMBL" id="SPL61419.1"/>
    </source>
</evidence>
<keyword evidence="3 5" id="KW-0732">Signal</keyword>
<evidence type="ECO:0000256" key="5">
    <source>
        <dbReference type="SAM" id="SignalP"/>
    </source>
</evidence>
<dbReference type="AlphaFoldDB" id="A0A2P9HBE5"/>
<dbReference type="RefSeq" id="WP_109365692.1">
    <property type="nucleotide sequence ID" value="NZ_OOFM01000001.1"/>
</dbReference>
<evidence type="ECO:0000256" key="4">
    <source>
        <dbReference type="RuleBase" id="RU003744"/>
    </source>
</evidence>
<proteinExistence type="inferred from homology"/>
<name>A0A2P9HBE5_9HYPH</name>
<evidence type="ECO:0000256" key="3">
    <source>
        <dbReference type="ARBA" id="ARBA00022729"/>
    </source>
</evidence>
<accession>A0A2P9HBE5</accession>
<protein>
    <submittedName>
        <fullName evidence="7">ABC-type polar amino acid transport system protein, substrate-binding protein</fullName>
    </submittedName>
</protein>
<feature type="chain" id="PRO_5015188324" evidence="5">
    <location>
        <begin position="20"/>
        <end position="278"/>
    </location>
</feature>
<dbReference type="PANTHER" id="PTHR35936:SF17">
    <property type="entry name" value="ARGININE-BINDING EXTRACELLULAR PROTEIN ARTP"/>
    <property type="match status" value="1"/>
</dbReference>
<comment type="subcellular location">
    <subcellularLocation>
        <location evidence="1">Cell envelope</location>
    </subcellularLocation>
</comment>
<evidence type="ECO:0000313" key="8">
    <source>
        <dbReference type="Proteomes" id="UP000246073"/>
    </source>
</evidence>
<dbReference type="Pfam" id="PF00497">
    <property type="entry name" value="SBP_bac_3"/>
    <property type="match status" value="1"/>
</dbReference>
<dbReference type="InterPro" id="IPR001638">
    <property type="entry name" value="Solute-binding_3/MltF_N"/>
</dbReference>
<dbReference type="SUPFAM" id="SSF53850">
    <property type="entry name" value="Periplasmic binding protein-like II"/>
    <property type="match status" value="1"/>
</dbReference>
<reference evidence="8" key="1">
    <citation type="submission" date="2017-12" db="EMBL/GenBank/DDBJ databases">
        <authorList>
            <person name="Diaz M."/>
        </authorList>
    </citation>
    <scope>NUCLEOTIDE SEQUENCE [LARGE SCALE GENOMIC DNA]</scope>
    <source>
        <strain evidence="8">FI11154</strain>
    </source>
</reference>
<dbReference type="InterPro" id="IPR018313">
    <property type="entry name" value="SBP_3_CS"/>
</dbReference>
<organism evidence="7 8">
    <name type="scientific">Ochrobactrum soli</name>
    <dbReference type="NCBI Taxonomy" id="2448455"/>
    <lineage>
        <taxon>Bacteria</taxon>
        <taxon>Pseudomonadati</taxon>
        <taxon>Pseudomonadota</taxon>
        <taxon>Alphaproteobacteria</taxon>
        <taxon>Hyphomicrobiales</taxon>
        <taxon>Brucellaceae</taxon>
        <taxon>Brucella/Ochrobactrum group</taxon>
        <taxon>Ochrobactrum</taxon>
    </lineage>
</organism>
<dbReference type="CDD" id="cd01004">
    <property type="entry name" value="PBP2_MidA_like"/>
    <property type="match status" value="1"/>
</dbReference>
<feature type="signal peptide" evidence="5">
    <location>
        <begin position="1"/>
        <end position="19"/>
    </location>
</feature>
<dbReference type="GO" id="GO:0030313">
    <property type="term" value="C:cell envelope"/>
    <property type="evidence" value="ECO:0007669"/>
    <property type="project" value="UniProtKB-SubCell"/>
</dbReference>
<sequence>MKKYLVPVLLCAAFFHASAAPAAEQPAMPDRIATAKKVRIAVNAGFPPMEMRDPTSNELIGFDIDFGNAIAAELGLETEWVDGAFEQMIPALVSKRVNLVMSGISDLPERRATADFIDYLKSGTQIYAMTEGPLSVPSDLCGYTATVSLGTSMPDDLKKWAQKTCDDNGRPPLKIILDNNLGQQIINLKQGRAQAAVQSLEGIDLIIEQEKGAMKLVGEPVHVTFQGIAFRKEDTVLRDAFFWAAKRKFEDGTYANLLEKWKLTTAAYPTPTINKDPE</sequence>
<dbReference type="SMART" id="SM00062">
    <property type="entry name" value="PBPb"/>
    <property type="match status" value="1"/>
</dbReference>
<comment type="similarity">
    <text evidence="2 4">Belongs to the bacterial solute-binding protein 3 family.</text>
</comment>
<dbReference type="PROSITE" id="PS01039">
    <property type="entry name" value="SBP_BACTERIAL_3"/>
    <property type="match status" value="1"/>
</dbReference>
<dbReference type="Proteomes" id="UP000246073">
    <property type="component" value="Unassembled WGS sequence"/>
</dbReference>
<dbReference type="EMBL" id="OOFM01000001">
    <property type="protein sequence ID" value="SPL61419.1"/>
    <property type="molecule type" value="Genomic_DNA"/>
</dbReference>
<dbReference type="Gene3D" id="3.40.190.10">
    <property type="entry name" value="Periplasmic binding protein-like II"/>
    <property type="match status" value="2"/>
</dbReference>
<feature type="domain" description="Solute-binding protein family 3/N-terminal" evidence="6">
    <location>
        <begin position="37"/>
        <end position="265"/>
    </location>
</feature>
<evidence type="ECO:0000256" key="2">
    <source>
        <dbReference type="ARBA" id="ARBA00010333"/>
    </source>
</evidence>
<evidence type="ECO:0000259" key="6">
    <source>
        <dbReference type="SMART" id="SM00062"/>
    </source>
</evidence>